<comment type="caution">
    <text evidence="3">The sequence shown here is derived from an EMBL/GenBank/DDBJ whole genome shotgun (WGS) entry which is preliminary data.</text>
</comment>
<dbReference type="EMBL" id="JBHSWX010000012">
    <property type="protein sequence ID" value="MFC6785166.1"/>
    <property type="molecule type" value="Genomic_DNA"/>
</dbReference>
<dbReference type="GeneID" id="81211102"/>
<evidence type="ECO:0000313" key="6">
    <source>
        <dbReference type="Proteomes" id="UP001596443"/>
    </source>
</evidence>
<name>A0ABD5TEX4_9EURY</name>
<sequence length="49" mass="5604">MTEPDAVDDTDIPQSRIRCLGCGNIENSVKEHRRHMARADHLDHGETYL</sequence>
<dbReference type="EMBL" id="JBHSWX010000012">
    <property type="protein sequence ID" value="MFC6787919.1"/>
    <property type="molecule type" value="Genomic_DNA"/>
</dbReference>
<evidence type="ECO:0000313" key="2">
    <source>
        <dbReference type="EMBL" id="MFC6785166.1"/>
    </source>
</evidence>
<dbReference type="AlphaFoldDB" id="A0ABD5TEX4"/>
<reference evidence="3" key="1">
    <citation type="journal article" date="2014" name="Int. J. Syst. Evol. Microbiol.">
        <title>Complete genome sequence of Corynebacterium casei LMG S-19264T (=DSM 44701T), isolated from a smear-ripened cheese.</title>
        <authorList>
            <consortium name="US DOE Joint Genome Institute (JGI-PGF)"/>
            <person name="Walter F."/>
            <person name="Albersmeier A."/>
            <person name="Kalinowski J."/>
            <person name="Ruckert C."/>
        </authorList>
    </citation>
    <scope>NUCLEOTIDE SEQUENCE [LARGE SCALE GENOMIC DNA]</scope>
    <source>
        <strain evidence="3">NBRC 112888</strain>
    </source>
</reference>
<organism evidence="3 6">
    <name type="scientific">Halobaculum halobium</name>
    <dbReference type="NCBI Taxonomy" id="3032281"/>
    <lineage>
        <taxon>Archaea</taxon>
        <taxon>Methanobacteriati</taxon>
        <taxon>Methanobacteriota</taxon>
        <taxon>Stenosarchaea group</taxon>
        <taxon>Halobacteria</taxon>
        <taxon>Halobacteriales</taxon>
        <taxon>Haloferacaceae</taxon>
        <taxon>Halobaculum</taxon>
    </lineage>
</organism>
<protein>
    <submittedName>
        <fullName evidence="3">Uncharacterized protein</fullName>
    </submittedName>
</protein>
<proteinExistence type="predicted"/>
<evidence type="ECO:0000313" key="5">
    <source>
        <dbReference type="EMBL" id="MFC6787958.1"/>
    </source>
</evidence>
<dbReference type="Proteomes" id="UP001596443">
    <property type="component" value="Unassembled WGS sequence"/>
</dbReference>
<evidence type="ECO:0000313" key="1">
    <source>
        <dbReference type="EMBL" id="MFC6785071.1"/>
    </source>
</evidence>
<evidence type="ECO:0000313" key="4">
    <source>
        <dbReference type="EMBL" id="MFC6787919.1"/>
    </source>
</evidence>
<accession>A0ABD5TEX4</accession>
<dbReference type="EMBL" id="JBHSWX010000012">
    <property type="protein sequence ID" value="MFC6787958.1"/>
    <property type="molecule type" value="Genomic_DNA"/>
</dbReference>
<reference evidence="3" key="3">
    <citation type="submission" date="2024-09" db="EMBL/GenBank/DDBJ databases">
        <authorList>
            <person name="Sun Q."/>
        </authorList>
    </citation>
    <scope>NUCLEOTIDE SEQUENCE</scope>
    <source>
        <strain evidence="3">NBRC 112888</strain>
    </source>
</reference>
<reference evidence="6" key="2">
    <citation type="journal article" date="2019" name="Int. J. Syst. Evol. Microbiol.">
        <title>The Global Catalogue of Microorganisms (GCM) 10K type strain sequencing project: providing services to taxonomists for standard genome sequencing and annotation.</title>
        <authorList>
            <consortium name="The Broad Institute Genomics Platform"/>
            <consortium name="The Broad Institute Genome Sequencing Center for Infectious Disease"/>
            <person name="Wu L."/>
            <person name="Ma J."/>
        </authorList>
    </citation>
    <scope>NUCLEOTIDE SEQUENCE [LARGE SCALE GENOMIC DNA]</scope>
    <source>
        <strain evidence="6">SYNS20</strain>
    </source>
</reference>
<dbReference type="EMBL" id="JBHSWX010000011">
    <property type="protein sequence ID" value="MFC6785071.1"/>
    <property type="molecule type" value="Genomic_DNA"/>
</dbReference>
<dbReference type="EMBL" id="JBHSWX010000012">
    <property type="protein sequence ID" value="MFC6787878.1"/>
    <property type="molecule type" value="Genomic_DNA"/>
</dbReference>
<dbReference type="RefSeq" id="WP_284062010.1">
    <property type="nucleotide sequence ID" value="NZ_CP126158.1"/>
</dbReference>
<gene>
    <name evidence="1" type="ORF">ACFQFD_03470</name>
    <name evidence="2" type="ORF">ACFQFD_04005</name>
    <name evidence="3" type="ORF">ACFQFD_18310</name>
    <name evidence="4" type="ORF">ACFQFD_18515</name>
    <name evidence="5" type="ORF">ACFQFD_18710</name>
</gene>
<keyword evidence="6" id="KW-1185">Reference proteome</keyword>
<evidence type="ECO:0000313" key="3">
    <source>
        <dbReference type="EMBL" id="MFC6787878.1"/>
    </source>
</evidence>